<sequence>AHRTLSWCPLSSYQILWWQVQIISKLDEIDEPSKTIFLACEEGMELAMDAAKRGIKTFSSEWLMTCVMRQEVDLDAPPFAESL</sequence>
<reference evidence="5" key="4">
    <citation type="submission" date="2019-03" db="UniProtKB">
        <authorList>
            <consortium name="EnsemblPlants"/>
        </authorList>
    </citation>
    <scope>IDENTIFICATION</scope>
</reference>
<keyword evidence="6" id="KW-1185">Reference proteome</keyword>
<keyword evidence="2" id="KW-0227">DNA damage</keyword>
<evidence type="ECO:0000256" key="1">
    <source>
        <dbReference type="ARBA" id="ARBA00004123"/>
    </source>
</evidence>
<dbReference type="GO" id="GO:0005634">
    <property type="term" value="C:nucleus"/>
    <property type="evidence" value="ECO:0007669"/>
    <property type="project" value="UniProtKB-SubCell"/>
</dbReference>
<reference evidence="5" key="3">
    <citation type="journal article" date="2017" name="Nature">
        <title>Genome sequence of the progenitor of the wheat D genome Aegilops tauschii.</title>
        <authorList>
            <person name="Luo M.C."/>
            <person name="Gu Y.Q."/>
            <person name="Puiu D."/>
            <person name="Wang H."/>
            <person name="Twardziok S.O."/>
            <person name="Deal K.R."/>
            <person name="Huo N."/>
            <person name="Zhu T."/>
            <person name="Wang L."/>
            <person name="Wang Y."/>
            <person name="McGuire P.E."/>
            <person name="Liu S."/>
            <person name="Long H."/>
            <person name="Ramasamy R.K."/>
            <person name="Rodriguez J.C."/>
            <person name="Van S.L."/>
            <person name="Yuan L."/>
            <person name="Wang Z."/>
            <person name="Xia Z."/>
            <person name="Xiao L."/>
            <person name="Anderson O.D."/>
            <person name="Ouyang S."/>
            <person name="Liang Y."/>
            <person name="Zimin A.V."/>
            <person name="Pertea G."/>
            <person name="Qi P."/>
            <person name="Bennetzen J.L."/>
            <person name="Dai X."/>
            <person name="Dawson M.W."/>
            <person name="Muller H.G."/>
            <person name="Kugler K."/>
            <person name="Rivarola-Duarte L."/>
            <person name="Spannagl M."/>
            <person name="Mayer K.F.X."/>
            <person name="Lu F.H."/>
            <person name="Bevan M.W."/>
            <person name="Leroy P."/>
            <person name="Li P."/>
            <person name="You F.M."/>
            <person name="Sun Q."/>
            <person name="Liu Z."/>
            <person name="Lyons E."/>
            <person name="Wicker T."/>
            <person name="Salzberg S.L."/>
            <person name="Devos K.M."/>
            <person name="Dvorak J."/>
        </authorList>
    </citation>
    <scope>NUCLEOTIDE SEQUENCE [LARGE SCALE GENOMIC DNA]</scope>
    <source>
        <strain evidence="5">cv. AL8/78</strain>
    </source>
</reference>
<dbReference type="EnsemblPlants" id="AET1Gv20582500.4">
    <property type="protein sequence ID" value="AET1Gv20582500.4"/>
    <property type="gene ID" value="AET1Gv20582500"/>
</dbReference>
<dbReference type="Gene3D" id="3.40.50.10190">
    <property type="entry name" value="BRCT domain"/>
    <property type="match status" value="1"/>
</dbReference>
<reference evidence="5" key="5">
    <citation type="journal article" date="2021" name="G3 (Bethesda)">
        <title>Aegilops tauschii genome assembly Aet v5.0 features greater sequence contiguity and improved annotation.</title>
        <authorList>
            <person name="Wang L."/>
            <person name="Zhu T."/>
            <person name="Rodriguez J.C."/>
            <person name="Deal K.R."/>
            <person name="Dubcovsky J."/>
            <person name="McGuire P.E."/>
            <person name="Lux T."/>
            <person name="Spannagl M."/>
            <person name="Mayer K.F.X."/>
            <person name="Baldrich P."/>
            <person name="Meyers B.C."/>
            <person name="Huo N."/>
            <person name="Gu Y.Q."/>
            <person name="Zhou H."/>
            <person name="Devos K.M."/>
            <person name="Bennetzen J.L."/>
            <person name="Unver T."/>
            <person name="Budak H."/>
            <person name="Gulick P.J."/>
            <person name="Galiba G."/>
            <person name="Kalapos B."/>
            <person name="Nelson D.R."/>
            <person name="Li P."/>
            <person name="You F.M."/>
            <person name="Luo M.C."/>
            <person name="Dvorak J."/>
        </authorList>
    </citation>
    <scope>NUCLEOTIDE SEQUENCE [LARGE SCALE GENOMIC DNA]</scope>
    <source>
        <strain evidence="5">cv. AL8/78</strain>
    </source>
</reference>
<dbReference type="InterPro" id="IPR036420">
    <property type="entry name" value="BRCT_dom_sf"/>
</dbReference>
<evidence type="ECO:0000256" key="2">
    <source>
        <dbReference type="ARBA" id="ARBA00022763"/>
    </source>
</evidence>
<evidence type="ECO:0000256" key="3">
    <source>
        <dbReference type="ARBA" id="ARBA00023242"/>
    </source>
</evidence>
<evidence type="ECO:0000313" key="5">
    <source>
        <dbReference type="EnsemblPlants" id="AET1Gv20582500.4"/>
    </source>
</evidence>
<proteinExistence type="predicted"/>
<feature type="domain" description="BRCT" evidence="4">
    <location>
        <begin position="29"/>
        <end position="73"/>
    </location>
</feature>
<dbReference type="PANTHER" id="PTHR23196">
    <property type="entry name" value="PAX TRANSCRIPTION ACTIVATION DOMAIN INTERACTING PROTEIN"/>
    <property type="match status" value="1"/>
</dbReference>
<name>A0A452YZM5_AEGTS</name>
<dbReference type="GO" id="GO:0006974">
    <property type="term" value="P:DNA damage response"/>
    <property type="evidence" value="ECO:0007669"/>
    <property type="project" value="UniProtKB-KW"/>
</dbReference>
<reference evidence="6" key="1">
    <citation type="journal article" date="2014" name="Science">
        <title>Ancient hybridizations among the ancestral genomes of bread wheat.</title>
        <authorList>
            <consortium name="International Wheat Genome Sequencing Consortium,"/>
            <person name="Marcussen T."/>
            <person name="Sandve S.R."/>
            <person name="Heier L."/>
            <person name="Spannagl M."/>
            <person name="Pfeifer M."/>
            <person name="Jakobsen K.S."/>
            <person name="Wulff B.B."/>
            <person name="Steuernagel B."/>
            <person name="Mayer K.F."/>
            <person name="Olsen O.A."/>
        </authorList>
    </citation>
    <scope>NUCLEOTIDE SEQUENCE [LARGE SCALE GENOMIC DNA]</scope>
    <source>
        <strain evidence="6">cv. AL8/78</strain>
    </source>
</reference>
<evidence type="ECO:0000313" key="6">
    <source>
        <dbReference type="Proteomes" id="UP000015105"/>
    </source>
</evidence>
<reference evidence="6" key="2">
    <citation type="journal article" date="2017" name="Nat. Plants">
        <title>The Aegilops tauschii genome reveals multiple impacts of transposons.</title>
        <authorList>
            <person name="Zhao G."/>
            <person name="Zou C."/>
            <person name="Li K."/>
            <person name="Wang K."/>
            <person name="Li T."/>
            <person name="Gao L."/>
            <person name="Zhang X."/>
            <person name="Wang H."/>
            <person name="Yang Z."/>
            <person name="Liu X."/>
            <person name="Jiang W."/>
            <person name="Mao L."/>
            <person name="Kong X."/>
            <person name="Jiao Y."/>
            <person name="Jia J."/>
        </authorList>
    </citation>
    <scope>NUCLEOTIDE SEQUENCE [LARGE SCALE GENOMIC DNA]</scope>
    <source>
        <strain evidence="6">cv. AL8/78</strain>
    </source>
</reference>
<dbReference type="AlphaFoldDB" id="A0A452YZM5"/>
<dbReference type="Pfam" id="PF16589">
    <property type="entry name" value="BRCT_2"/>
    <property type="match status" value="1"/>
</dbReference>
<keyword evidence="3" id="KW-0539">Nucleus</keyword>
<dbReference type="PANTHER" id="PTHR23196:SF8">
    <property type="entry name" value="N-ACETYLTRANSFERASE"/>
    <property type="match status" value="1"/>
</dbReference>
<evidence type="ECO:0000259" key="4">
    <source>
        <dbReference type="Pfam" id="PF16589"/>
    </source>
</evidence>
<dbReference type="Gramene" id="AET1Gv20582500.4">
    <property type="protein sequence ID" value="AET1Gv20582500.4"/>
    <property type="gene ID" value="AET1Gv20582500"/>
</dbReference>
<dbReference type="InterPro" id="IPR051579">
    <property type="entry name" value="DDR_Transcriptional_Reg"/>
</dbReference>
<dbReference type="InterPro" id="IPR001357">
    <property type="entry name" value="BRCT_dom"/>
</dbReference>
<organism evidence="5 6">
    <name type="scientific">Aegilops tauschii subsp. strangulata</name>
    <name type="common">Goatgrass</name>
    <dbReference type="NCBI Taxonomy" id="200361"/>
    <lineage>
        <taxon>Eukaryota</taxon>
        <taxon>Viridiplantae</taxon>
        <taxon>Streptophyta</taxon>
        <taxon>Embryophyta</taxon>
        <taxon>Tracheophyta</taxon>
        <taxon>Spermatophyta</taxon>
        <taxon>Magnoliopsida</taxon>
        <taxon>Liliopsida</taxon>
        <taxon>Poales</taxon>
        <taxon>Poaceae</taxon>
        <taxon>BOP clade</taxon>
        <taxon>Pooideae</taxon>
        <taxon>Triticodae</taxon>
        <taxon>Triticeae</taxon>
        <taxon>Triticinae</taxon>
        <taxon>Aegilops</taxon>
    </lineage>
</organism>
<accession>A0A452YZM5</accession>
<comment type="subcellular location">
    <subcellularLocation>
        <location evidence="1">Nucleus</location>
    </subcellularLocation>
</comment>
<dbReference type="Proteomes" id="UP000015105">
    <property type="component" value="Chromosome 1D"/>
</dbReference>
<protein>
    <recommendedName>
        <fullName evidence="4">BRCT domain-containing protein</fullName>
    </recommendedName>
</protein>